<reference evidence="1" key="1">
    <citation type="submission" date="2019-11" db="EMBL/GenBank/DDBJ databases">
        <title>Nori genome reveals adaptations in red seaweeds to the harsh intertidal environment.</title>
        <authorList>
            <person name="Wang D."/>
            <person name="Mao Y."/>
        </authorList>
    </citation>
    <scope>NUCLEOTIDE SEQUENCE</scope>
    <source>
        <tissue evidence="1">Gametophyte</tissue>
    </source>
</reference>
<name>A0ACC3BVS7_PYRYE</name>
<accession>A0ACC3BVS7</accession>
<evidence type="ECO:0000313" key="1">
    <source>
        <dbReference type="EMBL" id="KAK1862034.1"/>
    </source>
</evidence>
<sequence>MAATFSDLPVEVVELIGRALLRSCYVGVHGGRCHPQAFLQSKPFTDKVPVPSNGVTLLDLLLVDAPTWAAAAAASRASRSLRGALLSAVGGLVLPWWGNPDAGERAIMKSGCSFLWTCPQLRRGLEVWGSPTDPRFFLRWNGASTAGAVAGAARSCPPTETAVVPRLAREDEVPLLLAVRQHLGADVVRVVIVKEEPPSSGGDDAAMGSFPQLRRLVLYDHARGDAKDPDLFQDEAFGFWRDQSAIRDFSAEEYPAWHAAQAANASVPVLVYTYPTFGDQRGRAQSTGLGDVFKAITLAYQVAAATRRLFFIDWDDAEWALTDVLVPAGRVDWRWAAVAGVHGRREALHVDGSSYPGGPRRLVNGSGIPLPGGRVFDLAADDPDTALRAPSGGGPAPVLRWRVNGNPQVHVMATNPHLVGLAAARAAHARRPAASTWYPTQVVDVSRLLFTPSPALAAAVAAEQAALGIGGGGGGGSRYVGVHGRFGGPQMRERLVGPRGWDVPLAVAAAGLADCVAGKAAATMAHAGWERTVPCRRRFGRLWDEAAAAAVTGVYVASDTPAFGAAFRSEATRRGWAVAASRQQPAHIGNIGRDPPGTGVRRRALWAAVLDMALLGGGDALIGVASGFSATAYGLTNTSSLVWLSAPQPPQ</sequence>
<evidence type="ECO:0000313" key="2">
    <source>
        <dbReference type="Proteomes" id="UP000798662"/>
    </source>
</evidence>
<gene>
    <name evidence="1" type="ORF">I4F81_004610</name>
</gene>
<proteinExistence type="predicted"/>
<organism evidence="1 2">
    <name type="scientific">Pyropia yezoensis</name>
    <name type="common">Susabi-nori</name>
    <name type="synonym">Porphyra yezoensis</name>
    <dbReference type="NCBI Taxonomy" id="2788"/>
    <lineage>
        <taxon>Eukaryota</taxon>
        <taxon>Rhodophyta</taxon>
        <taxon>Bangiophyceae</taxon>
        <taxon>Bangiales</taxon>
        <taxon>Bangiaceae</taxon>
        <taxon>Pyropia</taxon>
    </lineage>
</organism>
<keyword evidence="2" id="KW-1185">Reference proteome</keyword>
<comment type="caution">
    <text evidence="1">The sequence shown here is derived from an EMBL/GenBank/DDBJ whole genome shotgun (WGS) entry which is preliminary data.</text>
</comment>
<protein>
    <submittedName>
        <fullName evidence="1">Uncharacterized protein</fullName>
    </submittedName>
</protein>
<dbReference type="Proteomes" id="UP000798662">
    <property type="component" value="Chromosome 1"/>
</dbReference>
<dbReference type="EMBL" id="CM020618">
    <property type="protein sequence ID" value="KAK1862034.1"/>
    <property type="molecule type" value="Genomic_DNA"/>
</dbReference>